<comment type="caution">
    <text evidence="12">The sequence shown here is derived from an EMBL/GenBank/DDBJ whole genome shotgun (WGS) entry which is preliminary data.</text>
</comment>
<evidence type="ECO:0000256" key="11">
    <source>
        <dbReference type="PIRNR" id="PIRNR006268"/>
    </source>
</evidence>
<reference evidence="12 13" key="1">
    <citation type="submission" date="2020-08" db="EMBL/GenBank/DDBJ databases">
        <title>Genome public.</title>
        <authorList>
            <person name="Liu C."/>
            <person name="Sun Q."/>
        </authorList>
    </citation>
    <scope>NUCLEOTIDE SEQUENCE [LARGE SCALE GENOMIC DNA]</scope>
    <source>
        <strain evidence="12 13">BX1</strain>
    </source>
</reference>
<dbReference type="InterPro" id="IPR003374">
    <property type="entry name" value="ApbE-like_sf"/>
</dbReference>
<dbReference type="InterPro" id="IPR024932">
    <property type="entry name" value="ApbE"/>
</dbReference>
<evidence type="ECO:0000256" key="8">
    <source>
        <dbReference type="ARBA" id="ARBA00022842"/>
    </source>
</evidence>
<dbReference type="SUPFAM" id="SSF143631">
    <property type="entry name" value="ApbE-like"/>
    <property type="match status" value="1"/>
</dbReference>
<comment type="cofactor">
    <cofactor evidence="1">
        <name>Mg(2+)</name>
        <dbReference type="ChEBI" id="CHEBI:18420"/>
    </cofactor>
</comment>
<keyword evidence="5 11" id="KW-0808">Transferase</keyword>
<dbReference type="RefSeq" id="WP_262400122.1">
    <property type="nucleotide sequence ID" value="NZ_JACRTB010000013.1"/>
</dbReference>
<evidence type="ECO:0000313" key="12">
    <source>
        <dbReference type="EMBL" id="MBC8576615.1"/>
    </source>
</evidence>
<sequence length="356" mass="39067">MARWKCSRSLRQGFLAACCAALLLFSLRPRLFRYTATFWGVFDSVITLTASVPTREEFDWYLDLAVDSFTGFHSIYDRFSESETIVNLYSVNHAAGGEPLAVEEPLFSLLLYAQEGERRTLGTVSPTFGAVTELWRRAIVSGNRLIPDEETLREAAGHAAPELLVLEKGAGRVRLTDPKALLDLGAVAKGYATERTARKLTAAGLSRFAISSGGNLCCGHPPDGKPMWEIGVQSPDRAVLSRAPSLASLRIPSGAVSTSGDYQRFFWYEQGGKRRRAHHIIDPATLHPGERCRSVTVACSSAADADLFSTALFLLDQKTGEMLAERENLAVLWVLPDGEMRANDAMRRLMKSGPPD</sequence>
<dbReference type="PANTHER" id="PTHR30040">
    <property type="entry name" value="THIAMINE BIOSYNTHESIS LIPOPROTEIN APBE"/>
    <property type="match status" value="1"/>
</dbReference>
<keyword evidence="8 11" id="KW-0460">Magnesium</keyword>
<evidence type="ECO:0000256" key="9">
    <source>
        <dbReference type="ARBA" id="ARBA00031306"/>
    </source>
</evidence>
<evidence type="ECO:0000256" key="3">
    <source>
        <dbReference type="ARBA" id="ARBA00016337"/>
    </source>
</evidence>
<evidence type="ECO:0000256" key="5">
    <source>
        <dbReference type="ARBA" id="ARBA00022679"/>
    </source>
</evidence>
<evidence type="ECO:0000256" key="2">
    <source>
        <dbReference type="ARBA" id="ARBA00011955"/>
    </source>
</evidence>
<comment type="similarity">
    <text evidence="11">Belongs to the ApbE family.</text>
</comment>
<dbReference type="PANTHER" id="PTHR30040:SF2">
    <property type="entry name" value="FAD:PROTEIN FMN TRANSFERASE"/>
    <property type="match status" value="1"/>
</dbReference>
<keyword evidence="4 11" id="KW-0285">Flavoprotein</keyword>
<dbReference type="Pfam" id="PF02424">
    <property type="entry name" value="ApbE"/>
    <property type="match status" value="1"/>
</dbReference>
<evidence type="ECO:0000256" key="4">
    <source>
        <dbReference type="ARBA" id="ARBA00022630"/>
    </source>
</evidence>
<dbReference type="Proteomes" id="UP000658131">
    <property type="component" value="Unassembled WGS sequence"/>
</dbReference>
<evidence type="ECO:0000256" key="10">
    <source>
        <dbReference type="ARBA" id="ARBA00048540"/>
    </source>
</evidence>
<keyword evidence="13" id="KW-1185">Reference proteome</keyword>
<dbReference type="EMBL" id="JACRTB010000013">
    <property type="protein sequence ID" value="MBC8576615.1"/>
    <property type="molecule type" value="Genomic_DNA"/>
</dbReference>
<dbReference type="GO" id="GO:0016740">
    <property type="term" value="F:transferase activity"/>
    <property type="evidence" value="ECO:0007669"/>
    <property type="project" value="UniProtKB-KW"/>
</dbReference>
<dbReference type="Gene3D" id="3.10.520.10">
    <property type="entry name" value="ApbE-like domains"/>
    <property type="match status" value="1"/>
</dbReference>
<comment type="catalytic activity">
    <reaction evidence="10 11">
        <text>L-threonyl-[protein] + FAD = FMN-L-threonyl-[protein] + AMP + H(+)</text>
        <dbReference type="Rhea" id="RHEA:36847"/>
        <dbReference type="Rhea" id="RHEA-COMP:11060"/>
        <dbReference type="Rhea" id="RHEA-COMP:11061"/>
        <dbReference type="ChEBI" id="CHEBI:15378"/>
        <dbReference type="ChEBI" id="CHEBI:30013"/>
        <dbReference type="ChEBI" id="CHEBI:57692"/>
        <dbReference type="ChEBI" id="CHEBI:74257"/>
        <dbReference type="ChEBI" id="CHEBI:456215"/>
        <dbReference type="EC" id="2.7.1.180"/>
    </reaction>
</comment>
<protein>
    <recommendedName>
        <fullName evidence="3 11">FAD:protein FMN transferase</fullName>
        <ecNumber evidence="2 11">2.7.1.180</ecNumber>
    </recommendedName>
    <alternativeName>
        <fullName evidence="9 11">Flavin transferase</fullName>
    </alternativeName>
</protein>
<proteinExistence type="inferred from homology"/>
<evidence type="ECO:0000256" key="6">
    <source>
        <dbReference type="ARBA" id="ARBA00022723"/>
    </source>
</evidence>
<dbReference type="EC" id="2.7.1.180" evidence="2 11"/>
<keyword evidence="6 11" id="KW-0479">Metal-binding</keyword>
<evidence type="ECO:0000313" key="13">
    <source>
        <dbReference type="Proteomes" id="UP000658131"/>
    </source>
</evidence>
<name>A0ABR7NJR1_9FIRM</name>
<keyword evidence="7 11" id="KW-0274">FAD</keyword>
<gene>
    <name evidence="12" type="ORF">H8717_09395</name>
</gene>
<evidence type="ECO:0000256" key="7">
    <source>
        <dbReference type="ARBA" id="ARBA00022827"/>
    </source>
</evidence>
<organism evidence="12 13">
    <name type="scientific">Yanshouia hominis</name>
    <dbReference type="NCBI Taxonomy" id="2763673"/>
    <lineage>
        <taxon>Bacteria</taxon>
        <taxon>Bacillati</taxon>
        <taxon>Bacillota</taxon>
        <taxon>Clostridia</taxon>
        <taxon>Eubacteriales</taxon>
        <taxon>Oscillospiraceae</taxon>
        <taxon>Yanshouia</taxon>
    </lineage>
</organism>
<evidence type="ECO:0000256" key="1">
    <source>
        <dbReference type="ARBA" id="ARBA00001946"/>
    </source>
</evidence>
<dbReference type="PIRSF" id="PIRSF006268">
    <property type="entry name" value="ApbE"/>
    <property type="match status" value="1"/>
</dbReference>
<accession>A0ABR7NJR1</accession>